<organism evidence="8 9">
    <name type="scientific">Aldrovandia affinis</name>
    <dbReference type="NCBI Taxonomy" id="143900"/>
    <lineage>
        <taxon>Eukaryota</taxon>
        <taxon>Metazoa</taxon>
        <taxon>Chordata</taxon>
        <taxon>Craniata</taxon>
        <taxon>Vertebrata</taxon>
        <taxon>Euteleostomi</taxon>
        <taxon>Actinopterygii</taxon>
        <taxon>Neopterygii</taxon>
        <taxon>Teleostei</taxon>
        <taxon>Notacanthiformes</taxon>
        <taxon>Halosauridae</taxon>
        <taxon>Aldrovandia</taxon>
    </lineage>
</organism>
<feature type="region of interest" description="Disordered" evidence="5">
    <location>
        <begin position="934"/>
        <end position="959"/>
    </location>
</feature>
<evidence type="ECO:0000256" key="1">
    <source>
        <dbReference type="ARBA" id="ARBA00022553"/>
    </source>
</evidence>
<feature type="domain" description="RAVE complex protein Rav1 C-terminal" evidence="7">
    <location>
        <begin position="1500"/>
        <end position="1905"/>
    </location>
</feature>
<feature type="compositionally biased region" description="Gly residues" evidence="5">
    <location>
        <begin position="2008"/>
        <end position="2017"/>
    </location>
</feature>
<proteinExistence type="predicted"/>
<keyword evidence="1" id="KW-0597">Phosphoprotein</keyword>
<dbReference type="PANTHER" id="PTHR13950:SF13">
    <property type="entry name" value="DMX-LIKE PROTEIN 2"/>
    <property type="match status" value="1"/>
</dbReference>
<dbReference type="InterPro" id="IPR036322">
    <property type="entry name" value="WD40_repeat_dom_sf"/>
</dbReference>
<feature type="region of interest" description="Disordered" evidence="5">
    <location>
        <begin position="1913"/>
        <end position="1961"/>
    </location>
</feature>
<dbReference type="GO" id="GO:0043291">
    <property type="term" value="C:RAVE complex"/>
    <property type="evidence" value="ECO:0007669"/>
    <property type="project" value="TreeGrafter"/>
</dbReference>
<dbReference type="Pfam" id="PF12234">
    <property type="entry name" value="Rav1p_C"/>
    <property type="match status" value="1"/>
</dbReference>
<evidence type="ECO:0000256" key="4">
    <source>
        <dbReference type="PROSITE-ProRule" id="PRU00221"/>
    </source>
</evidence>
<feature type="region of interest" description="Disordered" evidence="5">
    <location>
        <begin position="2770"/>
        <end position="2800"/>
    </location>
</feature>
<dbReference type="GO" id="GO:0007035">
    <property type="term" value="P:vacuolar acidification"/>
    <property type="evidence" value="ECO:0007669"/>
    <property type="project" value="TreeGrafter"/>
</dbReference>
<dbReference type="Pfam" id="PF00400">
    <property type="entry name" value="WD40"/>
    <property type="match status" value="2"/>
</dbReference>
<feature type="compositionally biased region" description="Basic and acidic residues" evidence="5">
    <location>
        <begin position="674"/>
        <end position="690"/>
    </location>
</feature>
<dbReference type="SMART" id="SM00320">
    <property type="entry name" value="WD40"/>
    <property type="match status" value="13"/>
</dbReference>
<keyword evidence="6" id="KW-0472">Membrane</keyword>
<evidence type="ECO:0000259" key="7">
    <source>
        <dbReference type="Pfam" id="PF12234"/>
    </source>
</evidence>
<gene>
    <name evidence="8" type="ORF">AAFF_G00428070</name>
</gene>
<keyword evidence="2 4" id="KW-0853">WD repeat</keyword>
<feature type="compositionally biased region" description="Acidic residues" evidence="5">
    <location>
        <begin position="1982"/>
        <end position="1995"/>
    </location>
</feature>
<dbReference type="InterPro" id="IPR001680">
    <property type="entry name" value="WD40_rpt"/>
</dbReference>
<feature type="region of interest" description="Disordered" evidence="5">
    <location>
        <begin position="562"/>
        <end position="591"/>
    </location>
</feature>
<keyword evidence="6" id="KW-1133">Transmembrane helix</keyword>
<feature type="region of interest" description="Disordered" evidence="5">
    <location>
        <begin position="3300"/>
        <end position="3321"/>
    </location>
</feature>
<feature type="region of interest" description="Disordered" evidence="5">
    <location>
        <begin position="441"/>
        <end position="474"/>
    </location>
</feature>
<feature type="compositionally biased region" description="Low complexity" evidence="5">
    <location>
        <begin position="691"/>
        <end position="705"/>
    </location>
</feature>
<dbReference type="SUPFAM" id="SSF50978">
    <property type="entry name" value="WD40 repeat-like"/>
    <property type="match status" value="2"/>
</dbReference>
<feature type="compositionally biased region" description="Basic residues" evidence="5">
    <location>
        <begin position="3399"/>
        <end position="3413"/>
    </location>
</feature>
<feature type="compositionally biased region" description="Basic and acidic residues" evidence="5">
    <location>
        <begin position="441"/>
        <end position="452"/>
    </location>
</feature>
<feature type="compositionally biased region" description="Low complexity" evidence="5">
    <location>
        <begin position="1921"/>
        <end position="1937"/>
    </location>
</feature>
<accession>A0AAD7S908</accession>
<dbReference type="PROSITE" id="PS50082">
    <property type="entry name" value="WD_REPEATS_2"/>
    <property type="match status" value="1"/>
</dbReference>
<feature type="transmembrane region" description="Helical" evidence="6">
    <location>
        <begin position="3334"/>
        <end position="3356"/>
    </location>
</feature>
<feature type="compositionally biased region" description="Low complexity" evidence="5">
    <location>
        <begin position="457"/>
        <end position="474"/>
    </location>
</feature>
<feature type="compositionally biased region" description="Basic and acidic residues" evidence="5">
    <location>
        <begin position="2771"/>
        <end position="2783"/>
    </location>
</feature>
<dbReference type="Gene3D" id="2.130.10.10">
    <property type="entry name" value="YVTN repeat-like/Quinoprotein amine dehydrogenase"/>
    <property type="match status" value="2"/>
</dbReference>
<evidence type="ECO:0000256" key="6">
    <source>
        <dbReference type="SAM" id="Phobius"/>
    </source>
</evidence>
<feature type="compositionally biased region" description="Low complexity" evidence="5">
    <location>
        <begin position="1281"/>
        <end position="1291"/>
    </location>
</feature>
<dbReference type="Proteomes" id="UP001221898">
    <property type="component" value="Unassembled WGS sequence"/>
</dbReference>
<evidence type="ECO:0000256" key="5">
    <source>
        <dbReference type="SAM" id="MobiDB-lite"/>
    </source>
</evidence>
<dbReference type="EMBL" id="JAINUG010000091">
    <property type="protein sequence ID" value="KAJ8398237.1"/>
    <property type="molecule type" value="Genomic_DNA"/>
</dbReference>
<reference evidence="8" key="1">
    <citation type="journal article" date="2023" name="Science">
        <title>Genome structures resolve the early diversification of teleost fishes.</title>
        <authorList>
            <person name="Parey E."/>
            <person name="Louis A."/>
            <person name="Montfort J."/>
            <person name="Bouchez O."/>
            <person name="Roques C."/>
            <person name="Iampietro C."/>
            <person name="Lluch J."/>
            <person name="Castinel A."/>
            <person name="Donnadieu C."/>
            <person name="Desvignes T."/>
            <person name="Floi Bucao C."/>
            <person name="Jouanno E."/>
            <person name="Wen M."/>
            <person name="Mejri S."/>
            <person name="Dirks R."/>
            <person name="Jansen H."/>
            <person name="Henkel C."/>
            <person name="Chen W.J."/>
            <person name="Zahm M."/>
            <person name="Cabau C."/>
            <person name="Klopp C."/>
            <person name="Thompson A.W."/>
            <person name="Robinson-Rechavi M."/>
            <person name="Braasch I."/>
            <person name="Lecointre G."/>
            <person name="Bobe J."/>
            <person name="Postlethwait J.H."/>
            <person name="Berthelot C."/>
            <person name="Roest Crollius H."/>
            <person name="Guiguen Y."/>
        </authorList>
    </citation>
    <scope>NUCLEOTIDE SEQUENCE</scope>
    <source>
        <strain evidence="8">NC1722</strain>
    </source>
</reference>
<sequence>MHLHQVLTGAVNPGDSCYSVGSVNDIPFTAYGSGCDIVVLASDFECVQIVPGAQHGNIQVGCVESSHQLGRIAASYGNTVCIFEPIATNPNKRHNQLNYQWQKTGQFFLNAMAYNLAWDPQGKRILAATGQLQLWAPPSGDTLLEEEDSQMADDKFPVLNDWKCVWQCKTAVSVHIMEWSPDGEYFATAGKDDCLLKVWYPTTGWKSAVVIPDLPDKKAPPVHFSFVYLAHPRTVTGFSWRKTSKYMPKGSVCNVLLTWCQDGICRLWSETLLPEDSLLGGQISENSTSCSSTLPSLGGQKDKIQHALESIHHLKHLRRGRRRSSALVAHTELLPSQLGSQEVHRHITHHANALCHFHISASINPSTDIPSVLSGAAFSAEEASGGFVVHWLNNKDLSFTTSMELFMQQLRKASEQHLEHAPDEYDQDGTTVKFDFDVDEMSDRGSSEHEHEEGEQEGSTKASSPGSSSSVPLPSMLLDRKMENLTLEWNRSPDMLFTIHPADGSFLVWHVKYLDEFIPGIFRQVQVSFSSQIPVAFPTGDANSLSKNIMMYACVFTEPESAPGSSAHPDPKSRARPVPRSASSSAGLGPAPGPAHSLAAIIGPAVMMVSKHVDGSLNQWAVTFAERSAFATVLNVSHKFRYCGHRFHLNDLACHTVLPLLLTSSHHNALRTPPADDSHGDAWEAERERAPPSLRPQRAAAAAAPRKQLKNAATRTFHDPNAIYSELILWRVDHIGPLSCTGGVSELARINSLHTSAFSNVAWLPTLVPSSVLGTYCNSASACFVASDGKNLRLYQAVVDARKLLDELSDPETSKLVGEVFNIVSQQSTARPGCIIELDVITNQCGSNTQLLHVFQEDFILGYKPHDDSEMYLPTLSSEEYHAPPFSEKFFLVVIEKDGNRNSVLQMWHLHLKSVQACVESPVPAQSFQNQLMVPMQHGSPGSSPETSPRQSPLPRSSSTANLQSASKLILSSRLVYSQRLELPAGVEVIRATPSAGHLSSSSIYPVCLAPYLIVTSCSDSSVRFWRCAVELDPGAVPSETDPEEGRAYRWEPWSLMNETEDNSSAVGVPGRPVAVSCSYTGRLAVSFKQLSPGGTGAAEFSMHVSIYECESTGGSEWALEQTIHLDDFARAAGNVLDPRVSVDSNLFVYSKSDLYTSKDSPNIKHFVHLDWLSKEDGSHILTVGVGSNILMYGRISGIVTEPTSGKDGIAVITLPLGGSIKQGIRSRWVLLRSVDLVSSVDGTPSLPVSLSWVRDGILVVGMDCEMHVYAQWRQDKKPGEAAGEGESPGPDSQGVSAGPEGRSRSKSVFEGSAAMDDAVRAPAVLQDGGLFEAAHSLSPTLPQYHPTQLLELMDLGKVRRAKAILSHLVKCIAGEVAVVRDVEAGEGGTRRHLSRTISVSGSTAKDTILAGRDGGRDYTEINSIPPLPLYALLSADLDTSYKAGEEAARGGEGGEAQGPAGDQYADLFQVPAVTTDDFVSFAAEKKEKRTRVINLSQYGPTYFGPEHAQVLSSHLMHSSLPGLTPLEQMFLVALADTVATTSAEVSSGLDQQYTGGETLDECGLRYVLAMRLHTCLLTSLPPLYRMQLLHQGLSTCHFAWAFHSEAEEELLNVIPAMQRGDPQWSELRALGVGWWVRNINTLRRMMEKVGKAAFQRNNDPLDAALFYLAMKKKAVLWGLFRSQHDEKMTQFFSHNFTEDRWRKAALKNAFALLGKQRFEQSAGFFLLAGSLKDAIEVCLEKMEDIQLAMIVARLYESDYESSSTCKGILNERVLGCQRDGTGFSCTRLHPDPFQRSIAFWIMKDYTRALDTLLEQIPKEDDENPEVMVKSCNPVVFSFYNYLRTHPMIIRRHLAAPEGALGTLGTLGLASEKSSADEINLIERKLFFTTANAHFKVGCPVLALEVLSKLPKVTRKPPGPALSKGSSSSLTVGSAPSRPQENGGGAARPGAPGGGDQLSSALDWGQPLVTVEEPGLQLDWGKDEEDEEDDDEDDGGLTMTPQAEEKGPGAGGWGRGGTASLHREDSAGDSEVDVIAEQLKFRACLKILMTELRTLATGYEVDGGKLRFQLYNWLEKEIGAMHKICNHKVEGQEASGELERWREGEGEPEADEALDRTDAGAYERHQLERRRLQAKQQHAERRKAWLRKNQALLRVFLSYCSLHGAKGGGVTSVRMELIFLLQESQQETTVKQLQSPLPLPTTLPLLSASIAATKTVIANPVLHLSNHIHDILLTVLQMDTPPHPEVIDDRVNALHTLAASLSACIYQALCDSHSYSSQAEANQFTGMVYQGLLLSERRRLRTESIEEHATPSSSPALWPGVSSLITLVASAQGEDQPRLNVMLCEAVVAVYLSLLIHGLGTHSGNELFRLAAHPLNTRMWAAVFGGGAKLIVKPKRPPEATPAVFEAVQTESSHVIGPEQSTPVVRAPQPARIGDITADAGGQPGPPPPPPAEDIDKHRRRFNMRMLVPGRPVKEPPATPPPVPAERPTYREKFIPPELSMWDYFVAKPFLPFSDSGALYDSDESGHSDDEDEEDAFLSDTQVTEHSDPNSYSWALIRLVMVKLALHNMKGFLPLTGLDFPDLPVTSPLVNAVLKTLDNWEQMLLERMNKFDGPPPNYINTYPTDVSAGGGPAILRHKAMLEPENTPFRAKSHLSFPARRLWHFLVKQEILQEILIRYIFTKKRKQSESLEDHVDHVAGDRKSNKVEADLGFPGGKAKIIHKESDIIMAFAINKLNTNEMVLASTHDVQEVDVTCLLAAQPYTWIGEEFDKESRSSDDQDYRSSHTNIAQASAPPFAPAQMPASSSMPWLGSGMTSMGGSVIMKRNLNNVKRMTSHPIYQYYMTGAQDGSVRMFEWNRPQQLICFRQAGNARVTRLYFNSQGNKCGVADGEGFLSLWQVNQTSSNPKPYLSWPCHSKTCGDFAFITSSSLIATAGQSNDCRNVCLWDTLISPNNSLVHAFPCHENGATVLQYAPKQQLIISGGRKGFVCVFDIRQRQLLNTFQAHDSAIKALALDSAEDFFVTGSAEGNMKVWKLTGHGLMHSFSTEHAKQSIFRNIGAGVMQVEICPGNRIFTCGADGTLKMRVLPDRYNIPPTIFDILYFGSVLLFCVEVVEDGLVSYSGSLDFREEWRQGGGCGERSGCLMFCEPCHRVRNPPLYQTGSGRQPRSEAALGCPPWGKGEGTPQATKAFPAFILGQMCHHYVVVLAGREDEPQAVFVRRQFEVGLGVVEEIVEVVVQGILDRQAHFIKIIDLPTAFWAESRVALWLLFLGDLGARGGRGGPQAQEDPGAPLALADLSRRTRAHSPRVARSPDRNHGVGHHHHHVVALRPLHPLLLVVVALMALVVLMAALVAGVLEASLLQVRCAGHLRQELHHRALPQLLQLSVQFGHAAGQLRLTHQQHHQRGRVQRRQHAPASTRGAELGADFHIIHIFMKQLTSYRTSRYPLPSRRTPSTDSQPEPGWCSRGNLNHSCKGDPSMNTGVNLQDVPLSLTRVSQEIQRNVMQTMRLAKCMLYVMKLVLPAFLHAKECGPSEPRGPRSPEPLLTTKDAQSGSAHSRMEDAQLAYKCPPQGGPAVRPHTPGTRAERLIGLVMMCRLLRGAD</sequence>
<keyword evidence="3" id="KW-0677">Repeat</keyword>
<feature type="compositionally biased region" description="Low complexity" evidence="5">
    <location>
        <begin position="2789"/>
        <end position="2800"/>
    </location>
</feature>
<feature type="region of interest" description="Disordered" evidence="5">
    <location>
        <begin position="3397"/>
        <end position="3419"/>
    </location>
</feature>
<evidence type="ECO:0000256" key="3">
    <source>
        <dbReference type="ARBA" id="ARBA00022737"/>
    </source>
</evidence>
<feature type="repeat" description="WD" evidence="4">
    <location>
        <begin position="3002"/>
        <end position="3043"/>
    </location>
</feature>
<dbReference type="PANTHER" id="PTHR13950">
    <property type="entry name" value="RABCONNECTIN-RELATED"/>
    <property type="match status" value="1"/>
</dbReference>
<name>A0AAD7S908_9TELE</name>
<feature type="compositionally biased region" description="Pro residues" evidence="5">
    <location>
        <begin position="2475"/>
        <end position="2485"/>
    </location>
</feature>
<feature type="region of interest" description="Disordered" evidence="5">
    <location>
        <begin position="2469"/>
        <end position="2489"/>
    </location>
</feature>
<dbReference type="InterPro" id="IPR022033">
    <property type="entry name" value="Rav1p_C"/>
</dbReference>
<feature type="region of interest" description="Disordered" evidence="5">
    <location>
        <begin position="671"/>
        <end position="705"/>
    </location>
</feature>
<evidence type="ECO:0000313" key="8">
    <source>
        <dbReference type="EMBL" id="KAJ8398237.1"/>
    </source>
</evidence>
<feature type="region of interest" description="Disordered" evidence="5">
    <location>
        <begin position="1278"/>
        <end position="1309"/>
    </location>
</feature>
<dbReference type="InterPro" id="IPR052208">
    <property type="entry name" value="DmX-like/RAVE_component"/>
</dbReference>
<dbReference type="PROSITE" id="PS50294">
    <property type="entry name" value="WD_REPEATS_REGION"/>
    <property type="match status" value="1"/>
</dbReference>
<protein>
    <recommendedName>
        <fullName evidence="7">RAVE complex protein Rav1 C-terminal domain-containing protein</fullName>
    </recommendedName>
</protein>
<comment type="caution">
    <text evidence="8">The sequence shown here is derived from an EMBL/GenBank/DDBJ whole genome shotgun (WGS) entry which is preliminary data.</text>
</comment>
<dbReference type="FunFam" id="2.130.10.10:FF:000150">
    <property type="entry name" value="Dmx-like 2, isoform CRA_c"/>
    <property type="match status" value="1"/>
</dbReference>
<feature type="compositionally biased region" description="Low complexity" evidence="5">
    <location>
        <begin position="948"/>
        <end position="959"/>
    </location>
</feature>
<feature type="region of interest" description="Disordered" evidence="5">
    <location>
        <begin position="2521"/>
        <end position="2548"/>
    </location>
</feature>
<keyword evidence="6" id="KW-0812">Transmembrane</keyword>
<evidence type="ECO:0000313" key="9">
    <source>
        <dbReference type="Proteomes" id="UP001221898"/>
    </source>
</evidence>
<feature type="compositionally biased region" description="Low complexity" evidence="5">
    <location>
        <begin position="576"/>
        <end position="591"/>
    </location>
</feature>
<feature type="compositionally biased region" description="Gly residues" evidence="5">
    <location>
        <begin position="1942"/>
        <end position="1956"/>
    </location>
</feature>
<dbReference type="InterPro" id="IPR015943">
    <property type="entry name" value="WD40/YVTN_repeat-like_dom_sf"/>
</dbReference>
<dbReference type="FunFam" id="2.130.10.10:FF:000254">
    <property type="entry name" value="dmX-like protein 2 isoform X2"/>
    <property type="match status" value="1"/>
</dbReference>
<feature type="region of interest" description="Disordered" evidence="5">
    <location>
        <begin position="1973"/>
        <end position="2025"/>
    </location>
</feature>
<keyword evidence="9" id="KW-1185">Reference proteome</keyword>
<evidence type="ECO:0000256" key="2">
    <source>
        <dbReference type="ARBA" id="ARBA00022574"/>
    </source>
</evidence>
<feature type="region of interest" description="Disordered" evidence="5">
    <location>
        <begin position="3531"/>
        <end position="3560"/>
    </location>
</feature>